<dbReference type="SUPFAM" id="SSF52540">
    <property type="entry name" value="P-loop containing nucleoside triphosphate hydrolases"/>
    <property type="match status" value="1"/>
</dbReference>
<sequence length="917" mass="102177">MAPKSRASTSYGTTTTSYPSYPERVTSTTRPATSLSSTGRTSSGRPKTRPRTAASTLGGFAEQQLICAVSESRGISPTVGLAFVNLSTTEAVLCQICDSQTYVRTLHKLFVFEPTEILFMSTAANPKSKLYSILETNVPQCPITVIDRKYWSETTGVEYIQQLAFKQDVEAIKVSIGGNYFATCCIAAVLKYIELQLSVVFPFHSLRIKYEPSEGSMMIDLPTIHSLELIQNLENAKSKDCLFGLLNQTLTPMGSRLLRSNILQPSTETDIIKKRYDALEELATKEDMFFATRQGWPNSIDHLLVQIIIVPVKTTIQYWEQSINNIILLKQYVKSIPPVPEALANARSDLLGDIRRCTPEMIADVEKLIDNTINEDIMYSSQPLDLRNQRTYAVKSGVNGLLDVARQTYKEANADAYQLITELSQTLEINLELKYDTARQYYVRIATSELEDRNLPDVFINAFRKKNIIECQTLDLVKLNQKILDSHHEVLQMSDRSIQDLTDNVRGDIAPLFRICEAIAMLDMISSFAQLVTTLDYCRPDLTDVLAIKSGRHPIREKIHADRFIPNDAYATQQSRLQIITGCNMSGKSTYIRSVALMTVMAQIGCFVPAVYASFPVRHQLFARVSVDDSIEANVSTFAAEMRETAFILRNVDKRSLVIVDELGRGTSTRDGLAIALAVAEALIESRAFVWFATHFRDLAHVMAERSGVMNLHLAVDMGGAEEDRITMLYRISNGCVEEEHYGLALARVVHLPPHVLQVAEKVSGKIARGLERRKNGSKVVSLARRRKLVLSLKEQLVQAKEGNMRRRVLNSWVKRLQDEFVVRMSAIDIEAAAAEEEIKKSEQVEGEDGYSDVSASPERSRPWEGIGSLNAVRTIEQAGALHPDGRSARVSSSGSTSDNAVLPFLNHAGTDSPLSI</sequence>
<feature type="compositionally biased region" description="Low complexity" evidence="6">
    <location>
        <begin position="889"/>
        <end position="898"/>
    </location>
</feature>
<feature type="region of interest" description="Disordered" evidence="6">
    <location>
        <begin position="1"/>
        <end position="55"/>
    </location>
</feature>
<dbReference type="InterPro" id="IPR027417">
    <property type="entry name" value="P-loop_NTPase"/>
</dbReference>
<dbReference type="SMART" id="SM00534">
    <property type="entry name" value="MUTSac"/>
    <property type="match status" value="1"/>
</dbReference>
<dbReference type="Gene3D" id="3.30.420.110">
    <property type="entry name" value="MutS, connector domain"/>
    <property type="match status" value="1"/>
</dbReference>
<evidence type="ECO:0000256" key="1">
    <source>
        <dbReference type="ARBA" id="ARBA00006271"/>
    </source>
</evidence>
<organism evidence="8 9">
    <name type="scientific">Lasallia pustulata</name>
    <dbReference type="NCBI Taxonomy" id="136370"/>
    <lineage>
        <taxon>Eukaryota</taxon>
        <taxon>Fungi</taxon>
        <taxon>Dikarya</taxon>
        <taxon>Ascomycota</taxon>
        <taxon>Pezizomycotina</taxon>
        <taxon>Lecanoromycetes</taxon>
        <taxon>OSLEUM clade</taxon>
        <taxon>Umbilicariomycetidae</taxon>
        <taxon>Umbilicariales</taxon>
        <taxon>Umbilicariaceae</taxon>
        <taxon>Lasallia</taxon>
    </lineage>
</organism>
<dbReference type="InterPro" id="IPR045076">
    <property type="entry name" value="MutS"/>
</dbReference>
<dbReference type="GO" id="GO:0030983">
    <property type="term" value="F:mismatched DNA binding"/>
    <property type="evidence" value="ECO:0007669"/>
    <property type="project" value="InterPro"/>
</dbReference>
<name>A0A1W5CT05_9LECA</name>
<dbReference type="Gene3D" id="1.10.1420.10">
    <property type="match status" value="2"/>
</dbReference>
<evidence type="ECO:0000259" key="7">
    <source>
        <dbReference type="PROSITE" id="PS00486"/>
    </source>
</evidence>
<dbReference type="Gene3D" id="3.40.50.300">
    <property type="entry name" value="P-loop containing nucleotide triphosphate hydrolases"/>
    <property type="match status" value="1"/>
</dbReference>
<dbReference type="Pfam" id="PF05188">
    <property type="entry name" value="MutS_II"/>
    <property type="match status" value="1"/>
</dbReference>
<evidence type="ECO:0000256" key="3">
    <source>
        <dbReference type="ARBA" id="ARBA00022840"/>
    </source>
</evidence>
<dbReference type="InterPro" id="IPR000432">
    <property type="entry name" value="DNA_mismatch_repair_MutS_C"/>
</dbReference>
<dbReference type="InterPro" id="IPR007860">
    <property type="entry name" value="DNA_mmatch_repair_MutS_con_dom"/>
</dbReference>
<keyword evidence="4" id="KW-0238">DNA-binding</keyword>
<dbReference type="Pfam" id="PF00488">
    <property type="entry name" value="MutS_V"/>
    <property type="match status" value="1"/>
</dbReference>
<proteinExistence type="inferred from homology"/>
<dbReference type="AlphaFoldDB" id="A0A1W5CT05"/>
<dbReference type="PANTHER" id="PTHR11361">
    <property type="entry name" value="DNA MISMATCH REPAIR PROTEIN MUTS FAMILY MEMBER"/>
    <property type="match status" value="1"/>
</dbReference>
<dbReference type="PANTHER" id="PTHR11361:SF21">
    <property type="entry name" value="MUTS PROTEIN HOMOLOG 4"/>
    <property type="match status" value="1"/>
</dbReference>
<keyword evidence="5" id="KW-0469">Meiosis</keyword>
<keyword evidence="3" id="KW-0067">ATP-binding</keyword>
<dbReference type="PIRSF" id="PIRSF005813">
    <property type="entry name" value="MSH2"/>
    <property type="match status" value="1"/>
</dbReference>
<evidence type="ECO:0000313" key="9">
    <source>
        <dbReference type="Proteomes" id="UP000192927"/>
    </source>
</evidence>
<dbReference type="PROSITE" id="PS00486">
    <property type="entry name" value="DNA_MISMATCH_REPAIR_2"/>
    <property type="match status" value="1"/>
</dbReference>
<dbReference type="FunFam" id="3.40.50.300:FF:002054">
    <property type="entry name" value="DNA mismatch repair protein MSH4"/>
    <property type="match status" value="1"/>
</dbReference>
<feature type="compositionally biased region" description="Low complexity" evidence="6">
    <location>
        <begin position="33"/>
        <end position="45"/>
    </location>
</feature>
<dbReference type="GO" id="GO:0140664">
    <property type="term" value="F:ATP-dependent DNA damage sensor activity"/>
    <property type="evidence" value="ECO:0007669"/>
    <property type="project" value="InterPro"/>
</dbReference>
<evidence type="ECO:0000256" key="2">
    <source>
        <dbReference type="ARBA" id="ARBA00022741"/>
    </source>
</evidence>
<dbReference type="SUPFAM" id="SSF53150">
    <property type="entry name" value="DNA repair protein MutS, domain II"/>
    <property type="match status" value="1"/>
</dbReference>
<evidence type="ECO:0000256" key="4">
    <source>
        <dbReference type="ARBA" id="ARBA00023125"/>
    </source>
</evidence>
<dbReference type="InterPro" id="IPR007861">
    <property type="entry name" value="DNA_mismatch_repair_MutS_clamp"/>
</dbReference>
<dbReference type="GO" id="GO:0005524">
    <property type="term" value="F:ATP binding"/>
    <property type="evidence" value="ECO:0007669"/>
    <property type="project" value="UniProtKB-KW"/>
</dbReference>
<dbReference type="Pfam" id="PF05192">
    <property type="entry name" value="MutS_III"/>
    <property type="match status" value="1"/>
</dbReference>
<accession>A0A1W5CT05</accession>
<dbReference type="GO" id="GO:0007131">
    <property type="term" value="P:reciprocal meiotic recombination"/>
    <property type="evidence" value="ECO:0007669"/>
    <property type="project" value="TreeGrafter"/>
</dbReference>
<dbReference type="InterPro" id="IPR036678">
    <property type="entry name" value="MutS_con_dom_sf"/>
</dbReference>
<evidence type="ECO:0000313" key="8">
    <source>
        <dbReference type="EMBL" id="SLM33978.1"/>
    </source>
</evidence>
<keyword evidence="9" id="KW-1185">Reference proteome</keyword>
<dbReference type="InterPro" id="IPR007696">
    <property type="entry name" value="DNA_mismatch_repair_MutS_core"/>
</dbReference>
<reference evidence="9" key="1">
    <citation type="submission" date="2017-03" db="EMBL/GenBank/DDBJ databases">
        <authorList>
            <person name="Sharma R."/>
            <person name="Thines M."/>
        </authorList>
    </citation>
    <scope>NUCLEOTIDE SEQUENCE [LARGE SCALE GENOMIC DNA]</scope>
</reference>
<dbReference type="Pfam" id="PF05190">
    <property type="entry name" value="MutS_IV"/>
    <property type="match status" value="1"/>
</dbReference>
<dbReference type="SMART" id="SM00533">
    <property type="entry name" value="MUTSd"/>
    <property type="match status" value="1"/>
</dbReference>
<dbReference type="SUPFAM" id="SSF48334">
    <property type="entry name" value="DNA repair protein MutS, domain III"/>
    <property type="match status" value="1"/>
</dbReference>
<keyword evidence="2" id="KW-0547">Nucleotide-binding</keyword>
<dbReference type="InterPro" id="IPR036187">
    <property type="entry name" value="DNA_mismatch_repair_MutS_sf"/>
</dbReference>
<feature type="compositionally biased region" description="Low complexity" evidence="6">
    <location>
        <begin position="8"/>
        <end position="22"/>
    </location>
</feature>
<evidence type="ECO:0000256" key="6">
    <source>
        <dbReference type="SAM" id="MobiDB-lite"/>
    </source>
</evidence>
<dbReference type="InterPro" id="IPR011184">
    <property type="entry name" value="DNA_mismatch_repair_Msh2"/>
</dbReference>
<protein>
    <submittedName>
        <fullName evidence="8">Dna mismatch repair protein msh4</fullName>
    </submittedName>
</protein>
<feature type="region of interest" description="Disordered" evidence="6">
    <location>
        <begin position="839"/>
        <end position="917"/>
    </location>
</feature>
<comment type="similarity">
    <text evidence="1">Belongs to the DNA mismatch repair MutS family.</text>
</comment>
<dbReference type="GO" id="GO:0005634">
    <property type="term" value="C:nucleus"/>
    <property type="evidence" value="ECO:0007669"/>
    <property type="project" value="TreeGrafter"/>
</dbReference>
<dbReference type="Proteomes" id="UP000192927">
    <property type="component" value="Unassembled WGS sequence"/>
</dbReference>
<evidence type="ECO:0000256" key="5">
    <source>
        <dbReference type="ARBA" id="ARBA00023254"/>
    </source>
</evidence>
<dbReference type="GO" id="GO:0006298">
    <property type="term" value="P:mismatch repair"/>
    <property type="evidence" value="ECO:0007669"/>
    <property type="project" value="InterPro"/>
</dbReference>
<dbReference type="EMBL" id="FWEW01000197">
    <property type="protein sequence ID" value="SLM33978.1"/>
    <property type="molecule type" value="Genomic_DNA"/>
</dbReference>
<feature type="domain" description="DNA mismatch repair proteins mutS family" evidence="7">
    <location>
        <begin position="656"/>
        <end position="672"/>
    </location>
</feature>